<protein>
    <submittedName>
        <fullName evidence="2">UDP-2,4-diacetamido-2,4, 6-trideoxy-beta-L-altropyranose hydrolase</fullName>
        <ecNumber evidence="2">3.6.1.57</ecNumber>
    </submittedName>
</protein>
<keyword evidence="2" id="KW-0378">Hydrolase</keyword>
<dbReference type="PANTHER" id="PTHR21015:SF22">
    <property type="entry name" value="GLYCOSYLTRANSFERASE"/>
    <property type="match status" value="1"/>
</dbReference>
<dbReference type="SUPFAM" id="SSF53756">
    <property type="entry name" value="UDP-Glycosyltransferase/glycogen phosphorylase"/>
    <property type="match status" value="1"/>
</dbReference>
<organism evidence="2 3">
    <name type="scientific">Clostridium ganghwense</name>
    <dbReference type="NCBI Taxonomy" id="312089"/>
    <lineage>
        <taxon>Bacteria</taxon>
        <taxon>Bacillati</taxon>
        <taxon>Bacillota</taxon>
        <taxon>Clostridia</taxon>
        <taxon>Eubacteriales</taxon>
        <taxon>Clostridiaceae</taxon>
        <taxon>Clostridium</taxon>
    </lineage>
</organism>
<gene>
    <name evidence="2" type="primary">pseG</name>
    <name evidence="2" type="ORF">OXH55_07130</name>
</gene>
<dbReference type="GO" id="GO:0016787">
    <property type="term" value="F:hydrolase activity"/>
    <property type="evidence" value="ECO:0007669"/>
    <property type="project" value="UniProtKB-KW"/>
</dbReference>
<dbReference type="EC" id="3.6.1.57" evidence="2"/>
<dbReference type="EMBL" id="JAPQES010000002">
    <property type="protein sequence ID" value="MCY6370405.1"/>
    <property type="molecule type" value="Genomic_DNA"/>
</dbReference>
<comment type="caution">
    <text evidence="2">The sequence shown here is derived from an EMBL/GenBank/DDBJ whole genome shotgun (WGS) entry which is preliminary data.</text>
</comment>
<dbReference type="PANTHER" id="PTHR21015">
    <property type="entry name" value="UDP-N-ACETYLGLUCOSAMINE--N-ACETYLMURAMYL-(PENTAPEPTIDE) PYROPHOSPHORYL-UNDECAPRENOL N-ACETYLGLUCOSAMINE TRANSFERASE 1"/>
    <property type="match status" value="1"/>
</dbReference>
<dbReference type="Pfam" id="PF04101">
    <property type="entry name" value="Glyco_tran_28_C"/>
    <property type="match status" value="1"/>
</dbReference>
<dbReference type="RefSeq" id="WP_268049147.1">
    <property type="nucleotide sequence ID" value="NZ_JAPQES010000002.1"/>
</dbReference>
<dbReference type="Proteomes" id="UP001079657">
    <property type="component" value="Unassembled WGS sequence"/>
</dbReference>
<evidence type="ECO:0000313" key="3">
    <source>
        <dbReference type="Proteomes" id="UP001079657"/>
    </source>
</evidence>
<proteinExistence type="predicted"/>
<keyword evidence="3" id="KW-1185">Reference proteome</keyword>
<dbReference type="NCBIfam" id="TIGR03590">
    <property type="entry name" value="PseG"/>
    <property type="match status" value="1"/>
</dbReference>
<sequence>MRIAIRADGGSSIGMGHIMRTLVLAKELAKTNEVFYVCRTENHSENSVSDKYRAGIEKIKCEGFNVEFINEKYILEDLKKIKADLLITDSYDVNQEYFIETKKIFNETAYIDDINCYYFDVNFLINQNANGEDLEYKVNDDTKLLVGLKYTMLRNEFRNVPKKIIKEKVKDIMITVGGSDPNHVTEQILNYTKNLQYNFHVVVGPSFKDSDNLKQFENDRVKLYYNANMYKIMEKCDIAVSACGSTLYEIAACGVPTLGIIIADNQEGVAKKLDELGAINNIGWYSKLTKDKFIDSFNELVLNLNMRKKMSHTGQNIINGRGVERIVKALTK</sequence>
<reference evidence="2" key="1">
    <citation type="submission" date="2022-12" db="EMBL/GenBank/DDBJ databases">
        <authorList>
            <person name="Wang J."/>
        </authorList>
    </citation>
    <scope>NUCLEOTIDE SEQUENCE</scope>
    <source>
        <strain evidence="2">HY-42-06</strain>
    </source>
</reference>
<dbReference type="Gene3D" id="3.40.50.11190">
    <property type="match status" value="1"/>
</dbReference>
<evidence type="ECO:0000259" key="1">
    <source>
        <dbReference type="Pfam" id="PF04101"/>
    </source>
</evidence>
<accession>A0ABT4CMX6</accession>
<dbReference type="InterPro" id="IPR020023">
    <property type="entry name" value="PseG"/>
</dbReference>
<dbReference type="InterPro" id="IPR007235">
    <property type="entry name" value="Glyco_trans_28_C"/>
</dbReference>
<dbReference type="Gene3D" id="3.40.50.2000">
    <property type="entry name" value="Glycogen Phosphorylase B"/>
    <property type="match status" value="1"/>
</dbReference>
<feature type="domain" description="Glycosyl transferase family 28 C-terminal" evidence="1">
    <location>
        <begin position="173"/>
        <end position="313"/>
    </location>
</feature>
<evidence type="ECO:0000313" key="2">
    <source>
        <dbReference type="EMBL" id="MCY6370405.1"/>
    </source>
</evidence>
<name>A0ABT4CMX6_9CLOT</name>